<comment type="caution">
    <text evidence="2">The sequence shown here is derived from an EMBL/GenBank/DDBJ whole genome shotgun (WGS) entry which is preliminary data.</text>
</comment>
<evidence type="ECO:0000313" key="2">
    <source>
        <dbReference type="EMBL" id="CAG5110954.1"/>
    </source>
</evidence>
<dbReference type="AlphaFoldDB" id="A0A8J2HRQ9"/>
<evidence type="ECO:0000313" key="3">
    <source>
        <dbReference type="Proteomes" id="UP000786811"/>
    </source>
</evidence>
<evidence type="ECO:0000256" key="1">
    <source>
        <dbReference type="SAM" id="MobiDB-lite"/>
    </source>
</evidence>
<feature type="region of interest" description="Disordered" evidence="1">
    <location>
        <begin position="1"/>
        <end position="120"/>
    </location>
</feature>
<reference evidence="2" key="1">
    <citation type="submission" date="2021-04" db="EMBL/GenBank/DDBJ databases">
        <authorList>
            <person name="Chebbi M.A.C M."/>
        </authorList>
    </citation>
    <scope>NUCLEOTIDE SEQUENCE</scope>
</reference>
<sequence length="120" mass="13364">MRIRTLKITTYSPQIPNNDKSQQKPITKTSQASSLMRKSQHSGKRYRGLLPSGNGDSSSEEAEQTHDDAILDGHDPENQDVGDVDTIVEHDEDSESNGNDNVTQERYPELEQRVIVEGGN</sequence>
<name>A0A8J2HRQ9_COTCN</name>
<feature type="non-terminal residue" evidence="2">
    <location>
        <position position="1"/>
    </location>
</feature>
<proteinExistence type="predicted"/>
<dbReference type="EMBL" id="CAJNRD030001910">
    <property type="protein sequence ID" value="CAG5110954.1"/>
    <property type="molecule type" value="Genomic_DNA"/>
</dbReference>
<accession>A0A8J2HRQ9</accession>
<feature type="compositionally biased region" description="Basic residues" evidence="1">
    <location>
        <begin position="38"/>
        <end position="47"/>
    </location>
</feature>
<dbReference type="Proteomes" id="UP000786811">
    <property type="component" value="Unassembled WGS sequence"/>
</dbReference>
<organism evidence="2 3">
    <name type="scientific">Cotesia congregata</name>
    <name type="common">Parasitoid wasp</name>
    <name type="synonym">Apanteles congregatus</name>
    <dbReference type="NCBI Taxonomy" id="51543"/>
    <lineage>
        <taxon>Eukaryota</taxon>
        <taxon>Metazoa</taxon>
        <taxon>Ecdysozoa</taxon>
        <taxon>Arthropoda</taxon>
        <taxon>Hexapoda</taxon>
        <taxon>Insecta</taxon>
        <taxon>Pterygota</taxon>
        <taxon>Neoptera</taxon>
        <taxon>Endopterygota</taxon>
        <taxon>Hymenoptera</taxon>
        <taxon>Apocrita</taxon>
        <taxon>Ichneumonoidea</taxon>
        <taxon>Braconidae</taxon>
        <taxon>Microgastrinae</taxon>
        <taxon>Cotesia</taxon>
    </lineage>
</organism>
<protein>
    <submittedName>
        <fullName evidence="2">Uncharacterized protein</fullName>
    </submittedName>
</protein>
<gene>
    <name evidence="2" type="ORF">HICCMSTLAB_LOCUS14110</name>
</gene>
<feature type="compositionally biased region" description="Basic and acidic residues" evidence="1">
    <location>
        <begin position="63"/>
        <end position="77"/>
    </location>
</feature>
<feature type="compositionally biased region" description="Polar residues" evidence="1">
    <location>
        <begin position="7"/>
        <end position="37"/>
    </location>
</feature>
<keyword evidence="3" id="KW-1185">Reference proteome</keyword>